<protein>
    <submittedName>
        <fullName evidence="1">Uncharacterized protein</fullName>
    </submittedName>
</protein>
<sequence>MPVESAVAALHRIVTAEADACERCRTRPHVTVDIAPEPPAGDGLPWLVVRGTCECPSPLRLQDLHE</sequence>
<reference evidence="1 2" key="1">
    <citation type="submission" date="2019-06" db="EMBL/GenBank/DDBJ databases">
        <title>Whole genome shotgun sequence of Streptomyces cacaoi subsp. cacaoi NBRC 12748.</title>
        <authorList>
            <person name="Hosoyama A."/>
            <person name="Uohara A."/>
            <person name="Ohji S."/>
            <person name="Ichikawa N."/>
        </authorList>
    </citation>
    <scope>NUCLEOTIDE SEQUENCE [LARGE SCALE GENOMIC DNA]</scope>
    <source>
        <strain evidence="1 2">NBRC 12748</strain>
    </source>
</reference>
<name>A0A4Y3R2S1_STRCI</name>
<comment type="caution">
    <text evidence="1">The sequence shown here is derived from an EMBL/GenBank/DDBJ whole genome shotgun (WGS) entry which is preliminary data.</text>
</comment>
<keyword evidence="2" id="KW-1185">Reference proteome</keyword>
<accession>A0A4Y3R2S1</accession>
<evidence type="ECO:0000313" key="2">
    <source>
        <dbReference type="Proteomes" id="UP000319210"/>
    </source>
</evidence>
<proteinExistence type="predicted"/>
<organism evidence="1 2">
    <name type="scientific">Streptomyces cacaoi</name>
    <dbReference type="NCBI Taxonomy" id="1898"/>
    <lineage>
        <taxon>Bacteria</taxon>
        <taxon>Bacillati</taxon>
        <taxon>Actinomycetota</taxon>
        <taxon>Actinomycetes</taxon>
        <taxon>Kitasatosporales</taxon>
        <taxon>Streptomycetaceae</taxon>
        <taxon>Streptomyces</taxon>
    </lineage>
</organism>
<gene>
    <name evidence="1" type="ORF">SCA03_43450</name>
</gene>
<dbReference type="EMBL" id="BJMM01000024">
    <property type="protein sequence ID" value="GEB51794.1"/>
    <property type="molecule type" value="Genomic_DNA"/>
</dbReference>
<evidence type="ECO:0000313" key="1">
    <source>
        <dbReference type="EMBL" id="GEB51794.1"/>
    </source>
</evidence>
<dbReference type="AlphaFoldDB" id="A0A4Y3R2S1"/>
<dbReference type="Proteomes" id="UP000319210">
    <property type="component" value="Unassembled WGS sequence"/>
</dbReference>